<proteinExistence type="predicted"/>
<evidence type="ECO:0000313" key="1">
    <source>
        <dbReference type="EMBL" id="KAJ9105177.1"/>
    </source>
</evidence>
<accession>A0ACC2W254</accession>
<sequence length="998" mass="112952">MIDHDAENSMSDAEAATKGHVSQNKPEAMEVDTPVDAFPFDGLQEVAKSSTHAQAGPQLSQEEQELKDLANYFPAFQTGRQVNFTDILGYGGEGISRNDSQYFEDMTAEQGRRRRMVDLDVTLIPEEGDNDLEDVPSDAPPAKKRIVDWSKAIMKRNGDRDLLHRDSRFAELLRNPDQNVMKSGKDAAAPAEETEELSAVALLNWEDQIVWGIDVNGNPDRPRRVVQPGIRQINVELEKDDWLGNIEFGDGTNMETEESLDIPGAEIPAPGESRPFVEALRLLHRPRIDPNGYHLDFFNFSNDHLYERLKPRKITLRQTGTIELKHAGPATKLQMPFYKLDLSRDEMQYWHRPALQFPTGIPLRFEKLVSTGRTKQQREAIKAMQRQGKKVEVEVPKTTKDLSMSDRAPFALFEYSVSKLKLRRVLLVQYACYIQEERPLMLSQFGMGSVMYNYYRKTNDEDEDLPKQNLGQMTILQPNDAQPYPLSIVKPGQTMRSLENNLIRAPVFEHQPEPTDFLVVRQTINGSTRYFIRQINHLFVVGQTYPHQYQIDPPTSNATRDKRTKRNRDIIRRLLLKNNDLLKEKQMRSLFSNLHSKEVQNMYKSFMSQVITNKEKAWRMLTPNDPVSSNKRLLTDLDKQVFTPEESVVLHTTEVAERLLKDEGHELPADSKTEKSLARSGPAVENDTEGEGKIQVTEVQLAPWYTSKAYMDKAKDPMTGATNAYALQLTGEGDPTGIKEGFSLVTLTRKQIGEITDQRNKERNAVIIKRANRHASGRGGKAQTSSKANNLKPIDWYRMDEERIWNAQRTSLMSTVPARYTEKERLKHKLAEAEKERMLAGQDAYYSGSDIRINPDRKLRITRQTEEIEGERLIMTYLERRLAAVPDDRLGDALGHVVAKEPAVSDLVRKTLSSVHDRQQKQAKKAEKGSKQQKAQKDVCPGRPTNFSNPTSMDQSLLTPGVSAGLTSGMITPGASGPLTDSSATGGGGFKLKLNLQK</sequence>
<dbReference type="Proteomes" id="UP001241377">
    <property type="component" value="Unassembled WGS sequence"/>
</dbReference>
<gene>
    <name evidence="1" type="ORF">QFC19_003637</name>
</gene>
<keyword evidence="2" id="KW-1185">Reference proteome</keyword>
<evidence type="ECO:0000313" key="2">
    <source>
        <dbReference type="Proteomes" id="UP001241377"/>
    </source>
</evidence>
<organism evidence="1 2">
    <name type="scientific">Naganishia cerealis</name>
    <dbReference type="NCBI Taxonomy" id="610337"/>
    <lineage>
        <taxon>Eukaryota</taxon>
        <taxon>Fungi</taxon>
        <taxon>Dikarya</taxon>
        <taxon>Basidiomycota</taxon>
        <taxon>Agaricomycotina</taxon>
        <taxon>Tremellomycetes</taxon>
        <taxon>Filobasidiales</taxon>
        <taxon>Filobasidiaceae</taxon>
        <taxon>Naganishia</taxon>
    </lineage>
</organism>
<dbReference type="EMBL" id="JASBWR010000035">
    <property type="protein sequence ID" value="KAJ9105177.1"/>
    <property type="molecule type" value="Genomic_DNA"/>
</dbReference>
<name>A0ACC2W254_9TREE</name>
<reference evidence="1" key="1">
    <citation type="submission" date="2023-04" db="EMBL/GenBank/DDBJ databases">
        <title>Draft Genome sequencing of Naganishia species isolated from polar environments using Oxford Nanopore Technology.</title>
        <authorList>
            <person name="Leo P."/>
            <person name="Venkateswaran K."/>
        </authorList>
    </citation>
    <scope>NUCLEOTIDE SEQUENCE</scope>
    <source>
        <strain evidence="1">MNA-CCFEE 5261</strain>
    </source>
</reference>
<protein>
    <submittedName>
        <fullName evidence="1">Uncharacterized protein</fullName>
    </submittedName>
</protein>
<comment type="caution">
    <text evidence="1">The sequence shown here is derived from an EMBL/GenBank/DDBJ whole genome shotgun (WGS) entry which is preliminary data.</text>
</comment>